<name>A0A261UN50_9BORD</name>
<accession>A0A261UN50</accession>
<dbReference type="OrthoDB" id="8632447at2"/>
<dbReference type="EMBL" id="NEVS01000004">
    <property type="protein sequence ID" value="OZI62710.1"/>
    <property type="molecule type" value="Genomic_DNA"/>
</dbReference>
<dbReference type="RefSeq" id="WP_094844082.1">
    <property type="nucleotide sequence ID" value="NZ_NEVS01000004.1"/>
</dbReference>
<protein>
    <submittedName>
        <fullName evidence="2">Uncharacterized protein</fullName>
    </submittedName>
</protein>
<comment type="caution">
    <text evidence="2">The sequence shown here is derived from an EMBL/GenBank/DDBJ whole genome shotgun (WGS) entry which is preliminary data.</text>
</comment>
<evidence type="ECO:0000256" key="1">
    <source>
        <dbReference type="SAM" id="MobiDB-lite"/>
    </source>
</evidence>
<feature type="compositionally biased region" description="Polar residues" evidence="1">
    <location>
        <begin position="1"/>
        <end position="13"/>
    </location>
</feature>
<feature type="compositionally biased region" description="Polar residues" evidence="1">
    <location>
        <begin position="170"/>
        <end position="182"/>
    </location>
</feature>
<feature type="compositionally biased region" description="Basic and acidic residues" evidence="1">
    <location>
        <begin position="28"/>
        <end position="37"/>
    </location>
</feature>
<gene>
    <name evidence="2" type="ORF">CAL28_26580</name>
</gene>
<sequence length="853" mass="91318">MPAINANTVSRSADNLARTDTPPPAGKLGDHCFKANDLKNSARAAKSPKPPVPAPRRLILVNSQDAAPAAARDPAGSLASTPDSGLHSASPPSTPTGSYPASRHLAGDPLWRQADDQGSSRSRSSTRSDSSDARSDAPSNFPDSPDYPDRVNPFGDGMSVDSFDLDPAQDATSVGTDRSNAPSRGEPPPVAEPAVTIDMQTSVQEERTGPHVDGATPPPGDTAPPLQRSTARRAPAGAGRIPPGAVPAVADGISHDRAQAPSRPPAVPAAARSPAVIASAYQHQDVDIAIQALRTALDQASVQTPVSSTRPARYTGARQLRAIARAQRHSTDALHHRALDFYQALVTLSRPGQYDGPSTSAQKRAALALAALAQRAAAEGYEAVDTDLIKRVLTPMLHSLPAETLCELGRLNDRSDGLGDTLLRDAGKLLGAGTRAQTPKAQQAAREREIASILLGVVAELAREHARAASWDRQVAAALEAARNGQHQQLDGALREMWQGELRTAKIDTPRVSRLKDLVGRLSEGQRHALATMLGATRPADATTATFDEFQAHRLAEFERDTVIQRQMLGFIDHLRTASRAAPQGGVNAGATSSRHRPDANTDATEYPEPITPPATFQATFQRVRDSVLSTFRRKPTTRDAAKAQINQAVRTLIAGDRLTADQLEALRSTSLQLNGKLGQARGTAFHGVLIQAQLSRLDPGQLAQLEINLAAARDRSRSSAEEDATLEAFYDTLQERLEREAGIRRGAAALGQVLAALRQPRRPEKLLSALDMLADAQYQAPARQSELDFCTDALGRLGDAARVTLQKHLQGRQDVQRHMRRIDDQVGYLPSAWLQYRRSQLETLAIAARAPA</sequence>
<organism evidence="2 3">
    <name type="scientific">Bordetella genomosp. 11</name>
    <dbReference type="NCBI Taxonomy" id="1416808"/>
    <lineage>
        <taxon>Bacteria</taxon>
        <taxon>Pseudomonadati</taxon>
        <taxon>Pseudomonadota</taxon>
        <taxon>Betaproteobacteria</taxon>
        <taxon>Burkholderiales</taxon>
        <taxon>Alcaligenaceae</taxon>
        <taxon>Bordetella</taxon>
    </lineage>
</organism>
<evidence type="ECO:0000313" key="2">
    <source>
        <dbReference type="EMBL" id="OZI62710.1"/>
    </source>
</evidence>
<keyword evidence="3" id="KW-1185">Reference proteome</keyword>
<evidence type="ECO:0000313" key="3">
    <source>
        <dbReference type="Proteomes" id="UP000215767"/>
    </source>
</evidence>
<feature type="compositionally biased region" description="Low complexity" evidence="1">
    <location>
        <begin position="232"/>
        <end position="249"/>
    </location>
</feature>
<dbReference type="AlphaFoldDB" id="A0A261UN50"/>
<feature type="compositionally biased region" description="Low complexity" evidence="1">
    <location>
        <begin position="65"/>
        <end position="75"/>
    </location>
</feature>
<proteinExistence type="predicted"/>
<reference evidence="3" key="1">
    <citation type="submission" date="2017-05" db="EMBL/GenBank/DDBJ databases">
        <title>Complete and WGS of Bordetella genogroups.</title>
        <authorList>
            <person name="Spilker T."/>
            <person name="Lipuma J."/>
        </authorList>
    </citation>
    <scope>NUCLEOTIDE SEQUENCE [LARGE SCALE GENOMIC DNA]</scope>
    <source>
        <strain evidence="3">AU8856</strain>
    </source>
</reference>
<dbReference type="Proteomes" id="UP000215767">
    <property type="component" value="Unassembled WGS sequence"/>
</dbReference>
<feature type="region of interest" description="Disordered" evidence="1">
    <location>
        <begin position="582"/>
        <end position="613"/>
    </location>
</feature>
<feature type="compositionally biased region" description="Low complexity" evidence="1">
    <location>
        <begin position="116"/>
        <end position="128"/>
    </location>
</feature>
<feature type="region of interest" description="Disordered" evidence="1">
    <location>
        <begin position="1"/>
        <end position="249"/>
    </location>
</feature>